<dbReference type="EMBL" id="CP019937">
    <property type="protein sequence ID" value="ARO14399.1"/>
    <property type="molecule type" value="Genomic_DNA"/>
</dbReference>
<dbReference type="STRING" id="92947.BVG79_01053"/>
<name>A0A1W6NYY2_9RHOB</name>
<dbReference type="Proteomes" id="UP000242447">
    <property type="component" value="Chromosome"/>
</dbReference>
<dbReference type="AlphaFoldDB" id="A0A1W6NYY2"/>
<organism evidence="1 2">
    <name type="scientific">Ketogulonicigenium robustum</name>
    <dbReference type="NCBI Taxonomy" id="92947"/>
    <lineage>
        <taxon>Bacteria</taxon>
        <taxon>Pseudomonadati</taxon>
        <taxon>Pseudomonadota</taxon>
        <taxon>Alphaproteobacteria</taxon>
        <taxon>Rhodobacterales</taxon>
        <taxon>Roseobacteraceae</taxon>
        <taxon>Ketogulonicigenium</taxon>
    </lineage>
</organism>
<reference evidence="1 2" key="1">
    <citation type="submission" date="2017-02" db="EMBL/GenBank/DDBJ databases">
        <title>Ketogulonicigenium robustum SPU B003 Genome sequencing and assembly.</title>
        <authorList>
            <person name="Li Y."/>
            <person name="Liu L."/>
            <person name="Wang C."/>
            <person name="Zhang M."/>
            <person name="Zhang T."/>
            <person name="Zhang Y."/>
        </authorList>
    </citation>
    <scope>NUCLEOTIDE SEQUENCE [LARGE SCALE GENOMIC DNA]</scope>
    <source>
        <strain evidence="1 2">SPU_B003</strain>
    </source>
</reference>
<gene>
    <name evidence="1" type="ORF">BVG79_01053</name>
</gene>
<proteinExistence type="predicted"/>
<evidence type="ECO:0000313" key="1">
    <source>
        <dbReference type="EMBL" id="ARO14399.1"/>
    </source>
</evidence>
<protein>
    <submittedName>
        <fullName evidence="1">Uncharacterized protein</fullName>
    </submittedName>
</protein>
<sequence>MENHPITEIVSVVSLQAEIARLTAERDTALKWCEAHKKAEYAAHDAARLALSQRDTARAETGRAKEYATSLAVCLHKTHYETDAPDWQPFEDLLGVLTQIDNMTAGLSHVTATAALEQVKRDARNEALLEAAAVEVETGRVPGEKVRVPWSWRQAILALTPADATAALEEQKRLAWNEGVEATLNSKGQMWFGYDMGTGEPDGTYCSENPNDGSQLFISADAIHALLKPKGEA</sequence>
<keyword evidence="2" id="KW-1185">Reference proteome</keyword>
<dbReference type="OrthoDB" id="2941346at2"/>
<accession>A0A1W6NYY2</accession>
<evidence type="ECO:0000313" key="2">
    <source>
        <dbReference type="Proteomes" id="UP000242447"/>
    </source>
</evidence>
<dbReference type="KEGG" id="kro:BVG79_01053"/>
<dbReference type="RefSeq" id="WP_085785958.1">
    <property type="nucleotide sequence ID" value="NZ_CP019937.1"/>
</dbReference>